<name>A0A6A5X2E0_9PLEO</name>
<organism evidence="1 2">
    <name type="scientific">Amniculicola lignicola CBS 123094</name>
    <dbReference type="NCBI Taxonomy" id="1392246"/>
    <lineage>
        <taxon>Eukaryota</taxon>
        <taxon>Fungi</taxon>
        <taxon>Dikarya</taxon>
        <taxon>Ascomycota</taxon>
        <taxon>Pezizomycotina</taxon>
        <taxon>Dothideomycetes</taxon>
        <taxon>Pleosporomycetidae</taxon>
        <taxon>Pleosporales</taxon>
        <taxon>Amniculicolaceae</taxon>
        <taxon>Amniculicola</taxon>
    </lineage>
</organism>
<dbReference type="Proteomes" id="UP000799779">
    <property type="component" value="Unassembled WGS sequence"/>
</dbReference>
<evidence type="ECO:0008006" key="3">
    <source>
        <dbReference type="Google" id="ProtNLM"/>
    </source>
</evidence>
<keyword evidence="2" id="KW-1185">Reference proteome</keyword>
<evidence type="ECO:0000313" key="2">
    <source>
        <dbReference type="Proteomes" id="UP000799779"/>
    </source>
</evidence>
<sequence>MYANLSTLSIRPGRRTMAELFPMFELPTLETLHLDLDNIEPYSNIFLGERVVKEHWNKLKSNVRHISIRILDYSSLYRRPQIARLDLLSSACPLLTSFRFWVRYHARLYDYLYASIYEAFSKQLLTGNLKDIDTSTGSTANWFGRGSPPPPIEPIPPTILQSWQLPKTQLQSLTLDLPWLMRDLANVVPPLPSTLECLTLRYTPDWYNNPGNNATDPMTVELGSGRFSRALTKIAKGFQASLPRLRQLRVVVLPQLLPLAGMVGRTCWEEDEYLRAFVNLSIREPDDGDYYHGKGF</sequence>
<accession>A0A6A5X2E0</accession>
<dbReference type="AlphaFoldDB" id="A0A6A5X2E0"/>
<evidence type="ECO:0000313" key="1">
    <source>
        <dbReference type="EMBL" id="KAF2007005.1"/>
    </source>
</evidence>
<reference evidence="1" key="1">
    <citation type="journal article" date="2020" name="Stud. Mycol.">
        <title>101 Dothideomycetes genomes: a test case for predicting lifestyles and emergence of pathogens.</title>
        <authorList>
            <person name="Haridas S."/>
            <person name="Albert R."/>
            <person name="Binder M."/>
            <person name="Bloem J."/>
            <person name="Labutti K."/>
            <person name="Salamov A."/>
            <person name="Andreopoulos B."/>
            <person name="Baker S."/>
            <person name="Barry K."/>
            <person name="Bills G."/>
            <person name="Bluhm B."/>
            <person name="Cannon C."/>
            <person name="Castanera R."/>
            <person name="Culley D."/>
            <person name="Daum C."/>
            <person name="Ezra D."/>
            <person name="Gonzalez J."/>
            <person name="Henrissat B."/>
            <person name="Kuo A."/>
            <person name="Liang C."/>
            <person name="Lipzen A."/>
            <person name="Lutzoni F."/>
            <person name="Magnuson J."/>
            <person name="Mondo S."/>
            <person name="Nolan M."/>
            <person name="Ohm R."/>
            <person name="Pangilinan J."/>
            <person name="Park H.-J."/>
            <person name="Ramirez L."/>
            <person name="Alfaro M."/>
            <person name="Sun H."/>
            <person name="Tritt A."/>
            <person name="Yoshinaga Y."/>
            <person name="Zwiers L.-H."/>
            <person name="Turgeon B."/>
            <person name="Goodwin S."/>
            <person name="Spatafora J."/>
            <person name="Crous P."/>
            <person name="Grigoriev I."/>
        </authorList>
    </citation>
    <scope>NUCLEOTIDE SEQUENCE</scope>
    <source>
        <strain evidence="1">CBS 123094</strain>
    </source>
</reference>
<dbReference type="EMBL" id="ML977558">
    <property type="protein sequence ID" value="KAF2007005.1"/>
    <property type="molecule type" value="Genomic_DNA"/>
</dbReference>
<proteinExistence type="predicted"/>
<gene>
    <name evidence="1" type="ORF">P154DRAFT_529396</name>
</gene>
<protein>
    <recommendedName>
        <fullName evidence="3">F-box domain-containing protein</fullName>
    </recommendedName>
</protein>